<keyword evidence="2" id="KW-1185">Reference proteome</keyword>
<gene>
    <name evidence="1" type="ORF">SAMN05660330_02163</name>
</gene>
<evidence type="ECO:0000313" key="2">
    <source>
        <dbReference type="Proteomes" id="UP000199073"/>
    </source>
</evidence>
<evidence type="ECO:0000313" key="1">
    <source>
        <dbReference type="EMBL" id="SDP23076.1"/>
    </source>
</evidence>
<dbReference type="STRING" id="91360.SAMN05660330_02163"/>
<accession>A0A1H0R1Z2</accession>
<name>A0A1H0R1Z2_9BACT</name>
<proteinExistence type="predicted"/>
<reference evidence="1 2" key="1">
    <citation type="submission" date="2016-10" db="EMBL/GenBank/DDBJ databases">
        <authorList>
            <person name="de Groot N.N."/>
        </authorList>
    </citation>
    <scope>NUCLEOTIDE SEQUENCE [LARGE SCALE GENOMIC DNA]</scope>
    <source>
        <strain evidence="1 2">DSM 12130</strain>
    </source>
</reference>
<dbReference type="AlphaFoldDB" id="A0A1H0R1Z2"/>
<protein>
    <submittedName>
        <fullName evidence="1">Uncharacterized protein</fullName>
    </submittedName>
</protein>
<organism evidence="1 2">
    <name type="scientific">Desulforhopalus singaporensis</name>
    <dbReference type="NCBI Taxonomy" id="91360"/>
    <lineage>
        <taxon>Bacteria</taxon>
        <taxon>Pseudomonadati</taxon>
        <taxon>Thermodesulfobacteriota</taxon>
        <taxon>Desulfobulbia</taxon>
        <taxon>Desulfobulbales</taxon>
        <taxon>Desulfocapsaceae</taxon>
        <taxon>Desulforhopalus</taxon>
    </lineage>
</organism>
<dbReference type="Proteomes" id="UP000199073">
    <property type="component" value="Unassembled WGS sequence"/>
</dbReference>
<dbReference type="OrthoDB" id="9840453at2"/>
<sequence length="196" mass="22746">MVERINISIPDGWQEKIQNLKDRQGFNKDFSISKVCQDAIENELENAERRALIWEDGVGYGREYYDNLSPEEQDKIKIMVNNLPRQFPEDILKLLVKSKVITSDNLSNHAEMLKYWGTVHERFKFLKGFGSSDDWDEWIGTPPTHEGVEIEDTGIPDPRFEGNFLTAADIRYQKVIEIWRKGLLTGIKENAEGEQK</sequence>
<dbReference type="EMBL" id="FNJI01000013">
    <property type="protein sequence ID" value="SDP23076.1"/>
    <property type="molecule type" value="Genomic_DNA"/>
</dbReference>
<dbReference type="RefSeq" id="WP_092222664.1">
    <property type="nucleotide sequence ID" value="NZ_FNJI01000013.1"/>
</dbReference>